<dbReference type="AlphaFoldDB" id="R7TPP1"/>
<dbReference type="EMBL" id="AMQN01011790">
    <property type="status" value="NOT_ANNOTATED_CDS"/>
    <property type="molecule type" value="Genomic_DNA"/>
</dbReference>
<name>R7TPP1_CAPTE</name>
<keyword evidence="4" id="KW-1185">Reference proteome</keyword>
<proteinExistence type="predicted"/>
<organism evidence="2">
    <name type="scientific">Capitella teleta</name>
    <name type="common">Polychaete worm</name>
    <dbReference type="NCBI Taxonomy" id="283909"/>
    <lineage>
        <taxon>Eukaryota</taxon>
        <taxon>Metazoa</taxon>
        <taxon>Spiralia</taxon>
        <taxon>Lophotrochozoa</taxon>
        <taxon>Annelida</taxon>
        <taxon>Polychaeta</taxon>
        <taxon>Sedentaria</taxon>
        <taxon>Scolecida</taxon>
        <taxon>Capitellidae</taxon>
        <taxon>Capitella</taxon>
    </lineage>
</organism>
<keyword evidence="1" id="KW-1133">Transmembrane helix</keyword>
<evidence type="ECO:0000313" key="2">
    <source>
        <dbReference type="EMBL" id="ELT95537.1"/>
    </source>
</evidence>
<reference evidence="3" key="3">
    <citation type="submission" date="2015-06" db="UniProtKB">
        <authorList>
            <consortium name="EnsemblMetazoa"/>
        </authorList>
    </citation>
    <scope>IDENTIFICATION</scope>
</reference>
<evidence type="ECO:0000256" key="1">
    <source>
        <dbReference type="SAM" id="Phobius"/>
    </source>
</evidence>
<dbReference type="HOGENOM" id="CLU_597505_0_0_1"/>
<dbReference type="Proteomes" id="UP000014760">
    <property type="component" value="Unassembled WGS sequence"/>
</dbReference>
<dbReference type="EnsemblMetazoa" id="CapteT186109">
    <property type="protein sequence ID" value="CapteP186109"/>
    <property type="gene ID" value="CapteG186109"/>
</dbReference>
<reference evidence="4" key="1">
    <citation type="submission" date="2012-12" db="EMBL/GenBank/DDBJ databases">
        <authorList>
            <person name="Hellsten U."/>
            <person name="Grimwood J."/>
            <person name="Chapman J.A."/>
            <person name="Shapiro H."/>
            <person name="Aerts A."/>
            <person name="Otillar R.P."/>
            <person name="Terry A.Y."/>
            <person name="Boore J.L."/>
            <person name="Simakov O."/>
            <person name="Marletaz F."/>
            <person name="Cho S.-J."/>
            <person name="Edsinger-Gonzales E."/>
            <person name="Havlak P."/>
            <person name="Kuo D.-H."/>
            <person name="Larsson T."/>
            <person name="Lv J."/>
            <person name="Arendt D."/>
            <person name="Savage R."/>
            <person name="Osoegawa K."/>
            <person name="de Jong P."/>
            <person name="Lindberg D.R."/>
            <person name="Seaver E.C."/>
            <person name="Weisblat D.A."/>
            <person name="Putnam N.H."/>
            <person name="Grigoriev I.V."/>
            <person name="Rokhsar D.S."/>
        </authorList>
    </citation>
    <scope>NUCLEOTIDE SEQUENCE</scope>
    <source>
        <strain evidence="4">I ESC-2004</strain>
    </source>
</reference>
<keyword evidence="1" id="KW-0472">Membrane</keyword>
<protein>
    <submittedName>
        <fullName evidence="2 3">Uncharacterized protein</fullName>
    </submittedName>
</protein>
<reference evidence="2 4" key="2">
    <citation type="journal article" date="2013" name="Nature">
        <title>Insights into bilaterian evolution from three spiralian genomes.</title>
        <authorList>
            <person name="Simakov O."/>
            <person name="Marletaz F."/>
            <person name="Cho S.J."/>
            <person name="Edsinger-Gonzales E."/>
            <person name="Havlak P."/>
            <person name="Hellsten U."/>
            <person name="Kuo D.H."/>
            <person name="Larsson T."/>
            <person name="Lv J."/>
            <person name="Arendt D."/>
            <person name="Savage R."/>
            <person name="Osoegawa K."/>
            <person name="de Jong P."/>
            <person name="Grimwood J."/>
            <person name="Chapman J.A."/>
            <person name="Shapiro H."/>
            <person name="Aerts A."/>
            <person name="Otillar R.P."/>
            <person name="Terry A.Y."/>
            <person name="Boore J.L."/>
            <person name="Grigoriev I.V."/>
            <person name="Lindberg D.R."/>
            <person name="Seaver E.C."/>
            <person name="Weisblat D.A."/>
            <person name="Putnam N.H."/>
            <person name="Rokhsar D.S."/>
        </authorList>
    </citation>
    <scope>NUCLEOTIDE SEQUENCE</scope>
    <source>
        <strain evidence="2 4">I ESC-2004</strain>
    </source>
</reference>
<dbReference type="OrthoDB" id="8069600at2759"/>
<feature type="transmembrane region" description="Helical" evidence="1">
    <location>
        <begin position="412"/>
        <end position="436"/>
    </location>
</feature>
<gene>
    <name evidence="2" type="ORF">CAPTEDRAFT_186109</name>
</gene>
<evidence type="ECO:0000313" key="4">
    <source>
        <dbReference type="Proteomes" id="UP000014760"/>
    </source>
</evidence>
<accession>R7TPP1</accession>
<dbReference type="EMBL" id="KB309099">
    <property type="protein sequence ID" value="ELT95537.1"/>
    <property type="molecule type" value="Genomic_DNA"/>
</dbReference>
<keyword evidence="1" id="KW-0812">Transmembrane</keyword>
<evidence type="ECO:0000313" key="3">
    <source>
        <dbReference type="EnsemblMetazoa" id="CapteP186109"/>
    </source>
</evidence>
<dbReference type="EMBL" id="AMQN01011789">
    <property type="status" value="NOT_ANNOTATED_CDS"/>
    <property type="molecule type" value="Genomic_DNA"/>
</dbReference>
<sequence>MRSGRSKEEQVHYKRLKADAHKLNLDAKKDGSQVSFSVRDNGKIWKYVKDDSVCNDVDVEIQLLCRNVRFLRSLERSNNRVVRCCFQLVQNGSRSTVSRSFSKLCDVTQKSRHHIVESVCHPTALFKIGKDHEEMAGLCYRKDRAETQPNVRGGGILFGIDNRLPSKRRPDLECNCEVLVCEINGRSASRSKIALILVYRSPSSDVVSFINMLNETLIKQILLHVEFIRMTESHALDHLNTYPSNANGSFLDLVFANDSALVNDVVSSFVPVFRVRESHDPACQNSVKRDECEISFTRTAEGSAHSTAPIVNNRRITFFASPQSEIDSEKKARFKPLKFDALHILPLSYRREVADLMFVFKYLKGFINVDFADEMDLKDLLGATNASLANGSNAKAVYAEYLDRRPTIAVPYLIIISIAIVMGTIGNVLIIGAVLVSKLFICYKVKHYIKNEETKIKR</sequence>